<feature type="region of interest" description="Interaction with substrate tRNA" evidence="10">
    <location>
        <begin position="34"/>
        <end position="37"/>
    </location>
</feature>
<dbReference type="EC" id="2.5.1.75" evidence="10"/>
<dbReference type="Pfam" id="PF01715">
    <property type="entry name" value="IPPT"/>
    <property type="match status" value="1"/>
</dbReference>
<evidence type="ECO:0000313" key="14">
    <source>
        <dbReference type="EMBL" id="MFD1030935.1"/>
    </source>
</evidence>
<comment type="cofactor">
    <cofactor evidence="1 10">
        <name>Mg(2+)</name>
        <dbReference type="ChEBI" id="CHEBI:18420"/>
    </cofactor>
</comment>
<keyword evidence="4 10" id="KW-0808">Transferase</keyword>
<keyword evidence="5 10" id="KW-0819">tRNA processing</keyword>
<dbReference type="InterPro" id="IPR027417">
    <property type="entry name" value="P-loop_NTPase"/>
</dbReference>
<evidence type="ECO:0000256" key="4">
    <source>
        <dbReference type="ARBA" id="ARBA00022679"/>
    </source>
</evidence>
<proteinExistence type="inferred from homology"/>
<dbReference type="HAMAP" id="MF_00185">
    <property type="entry name" value="IPP_trans"/>
    <property type="match status" value="1"/>
</dbReference>
<keyword evidence="8 10" id="KW-0460">Magnesium</keyword>
<gene>
    <name evidence="10 14" type="primary">miaA</name>
    <name evidence="14" type="ORF">ACFQ1X_05770</name>
</gene>
<comment type="similarity">
    <text evidence="3 10 13">Belongs to the IPP transferase family.</text>
</comment>
<evidence type="ECO:0000256" key="13">
    <source>
        <dbReference type="RuleBase" id="RU003785"/>
    </source>
</evidence>
<keyword evidence="15" id="KW-1185">Reference proteome</keyword>
<evidence type="ECO:0000256" key="3">
    <source>
        <dbReference type="ARBA" id="ARBA00005842"/>
    </source>
</evidence>
<evidence type="ECO:0000256" key="5">
    <source>
        <dbReference type="ARBA" id="ARBA00022694"/>
    </source>
</evidence>
<protein>
    <recommendedName>
        <fullName evidence="10">tRNA dimethylallyltransferase</fullName>
        <ecNumber evidence="10">2.5.1.75</ecNumber>
    </recommendedName>
    <alternativeName>
        <fullName evidence="10">Dimethylallyl diphosphate:tRNA dimethylallyltransferase</fullName>
        <shortName evidence="10">DMAPP:tRNA dimethylallyltransferase</shortName>
        <shortName evidence="10">DMATase</shortName>
    </alternativeName>
    <alternativeName>
        <fullName evidence="10">Isopentenyl-diphosphate:tRNA isopentenyltransferase</fullName>
        <shortName evidence="10">IPP transferase</shortName>
        <shortName evidence="10">IPPT</shortName>
        <shortName evidence="10">IPTase</shortName>
    </alternativeName>
</protein>
<feature type="binding site" evidence="10">
    <location>
        <begin position="11"/>
        <end position="16"/>
    </location>
    <ligand>
        <name>substrate</name>
    </ligand>
</feature>
<dbReference type="SUPFAM" id="SSF52540">
    <property type="entry name" value="P-loop containing nucleoside triphosphate hydrolases"/>
    <property type="match status" value="2"/>
</dbReference>
<evidence type="ECO:0000256" key="1">
    <source>
        <dbReference type="ARBA" id="ARBA00001946"/>
    </source>
</evidence>
<evidence type="ECO:0000256" key="6">
    <source>
        <dbReference type="ARBA" id="ARBA00022741"/>
    </source>
</evidence>
<dbReference type="PANTHER" id="PTHR11088">
    <property type="entry name" value="TRNA DIMETHYLALLYLTRANSFERASE"/>
    <property type="match status" value="1"/>
</dbReference>
<evidence type="ECO:0000313" key="15">
    <source>
        <dbReference type="Proteomes" id="UP001597109"/>
    </source>
</evidence>
<evidence type="ECO:0000256" key="9">
    <source>
        <dbReference type="ARBA" id="ARBA00049563"/>
    </source>
</evidence>
<dbReference type="InterPro" id="IPR018022">
    <property type="entry name" value="IPT"/>
</dbReference>
<evidence type="ECO:0000256" key="2">
    <source>
        <dbReference type="ARBA" id="ARBA00003213"/>
    </source>
</evidence>
<dbReference type="RefSeq" id="WP_144837193.1">
    <property type="nucleotide sequence ID" value="NZ_JBHTKI010000008.1"/>
</dbReference>
<evidence type="ECO:0000256" key="10">
    <source>
        <dbReference type="HAMAP-Rule" id="MF_00185"/>
    </source>
</evidence>
<comment type="caution">
    <text evidence="10">Lacks conserved residue(s) required for the propagation of feature annotation.</text>
</comment>
<comment type="function">
    <text evidence="2 10 12">Catalyzes the transfer of a dimethylallyl group onto the adenine at position 37 in tRNAs that read codons beginning with uridine, leading to the formation of N6-(dimethylallyl)adenosine (i(6)A).</text>
</comment>
<name>A0ABW3LA07_9BACL</name>
<comment type="caution">
    <text evidence="14">The sequence shown here is derived from an EMBL/GenBank/DDBJ whole genome shotgun (WGS) entry which is preliminary data.</text>
</comment>
<reference evidence="15" key="1">
    <citation type="journal article" date="2019" name="Int. J. Syst. Evol. Microbiol.">
        <title>The Global Catalogue of Microorganisms (GCM) 10K type strain sequencing project: providing services to taxonomists for standard genome sequencing and annotation.</title>
        <authorList>
            <consortium name="The Broad Institute Genomics Platform"/>
            <consortium name="The Broad Institute Genome Sequencing Center for Infectious Disease"/>
            <person name="Wu L."/>
            <person name="Ma J."/>
        </authorList>
    </citation>
    <scope>NUCLEOTIDE SEQUENCE [LARGE SCALE GENOMIC DNA]</scope>
    <source>
        <strain evidence="15">CCUG 56756</strain>
    </source>
</reference>
<organism evidence="14 15">
    <name type="scientific">Metaplanococcus flavidus</name>
    <dbReference type="NCBI Taxonomy" id="569883"/>
    <lineage>
        <taxon>Bacteria</taxon>
        <taxon>Bacillati</taxon>
        <taxon>Bacillota</taxon>
        <taxon>Bacilli</taxon>
        <taxon>Bacillales</taxon>
        <taxon>Caryophanaceae</taxon>
        <taxon>Metaplanococcus</taxon>
    </lineage>
</organism>
<feature type="site" description="Interaction with substrate tRNA" evidence="10">
    <location>
        <position position="123"/>
    </location>
</feature>
<evidence type="ECO:0000256" key="12">
    <source>
        <dbReference type="RuleBase" id="RU003784"/>
    </source>
</evidence>
<dbReference type="EMBL" id="JBHTKI010000008">
    <property type="protein sequence ID" value="MFD1030935.1"/>
    <property type="molecule type" value="Genomic_DNA"/>
</dbReference>
<comment type="catalytic activity">
    <reaction evidence="9 10 11">
        <text>adenosine(37) in tRNA + dimethylallyl diphosphate = N(6)-dimethylallyladenosine(37) in tRNA + diphosphate</text>
        <dbReference type="Rhea" id="RHEA:26482"/>
        <dbReference type="Rhea" id="RHEA-COMP:10162"/>
        <dbReference type="Rhea" id="RHEA-COMP:10375"/>
        <dbReference type="ChEBI" id="CHEBI:33019"/>
        <dbReference type="ChEBI" id="CHEBI:57623"/>
        <dbReference type="ChEBI" id="CHEBI:74411"/>
        <dbReference type="ChEBI" id="CHEBI:74415"/>
        <dbReference type="EC" id="2.5.1.75"/>
    </reaction>
</comment>
<dbReference type="NCBIfam" id="TIGR00174">
    <property type="entry name" value="miaA"/>
    <property type="match status" value="1"/>
</dbReference>
<sequence length="316" mass="36359">MIDVLAIVGPTASGKTALSIQLAKALDGEIINGDSMQIYRGMSIGTAKVKPEEMEGIPHHLLDIKDPEEPFSVAEYQQLVRSKIKEISDAGKLPIIVGGTGLYIQAVLFDYRFSESQVDEKLRNELYQELEQFGPEHMHNKLITLDPETDIHPNNTRRVIRALEIRLGSEEQVDRSLALEPMYNELIVGIDIARDILYERIDFRVETMVEEGLLAEVEALHKRGLRDVQSINAIGYKEIYAYFDQKMELGQAKTLLKKNSRNYAKRQLTYFRNKLPVLWIDGVNDLEENIEQIELFLQENDRARRIELMCKQKKNW</sequence>
<keyword evidence="6 10" id="KW-0547">Nucleotide-binding</keyword>
<dbReference type="InterPro" id="IPR039657">
    <property type="entry name" value="Dimethylallyltransferase"/>
</dbReference>
<comment type="subunit">
    <text evidence="10">Monomer.</text>
</comment>
<accession>A0ABW3LA07</accession>
<dbReference type="Gene3D" id="1.10.20.140">
    <property type="match status" value="1"/>
</dbReference>
<evidence type="ECO:0000256" key="8">
    <source>
        <dbReference type="ARBA" id="ARBA00022842"/>
    </source>
</evidence>
<evidence type="ECO:0000256" key="7">
    <source>
        <dbReference type="ARBA" id="ARBA00022840"/>
    </source>
</evidence>
<keyword evidence="7 10" id="KW-0067">ATP-binding</keyword>
<dbReference type="GO" id="GO:0052381">
    <property type="term" value="F:tRNA dimethylallyltransferase activity"/>
    <property type="evidence" value="ECO:0007669"/>
    <property type="project" value="UniProtKB-EC"/>
</dbReference>
<dbReference type="Proteomes" id="UP001597109">
    <property type="component" value="Unassembled WGS sequence"/>
</dbReference>
<dbReference type="Gene3D" id="3.40.50.300">
    <property type="entry name" value="P-loop containing nucleotide triphosphate hydrolases"/>
    <property type="match status" value="1"/>
</dbReference>
<evidence type="ECO:0000256" key="11">
    <source>
        <dbReference type="RuleBase" id="RU003783"/>
    </source>
</evidence>
<feature type="site" description="Interaction with substrate tRNA" evidence="10">
    <location>
        <position position="100"/>
    </location>
</feature>
<feature type="binding site" evidence="10">
    <location>
        <begin position="9"/>
        <end position="16"/>
    </location>
    <ligand>
        <name>ATP</name>
        <dbReference type="ChEBI" id="CHEBI:30616"/>
    </ligand>
</feature>
<dbReference type="PANTHER" id="PTHR11088:SF60">
    <property type="entry name" value="TRNA DIMETHYLALLYLTRANSFERASE"/>
    <property type="match status" value="1"/>
</dbReference>